<keyword evidence="2" id="KW-0813">Transport</keyword>
<keyword evidence="3 8" id="KW-0812">Transmembrane</keyword>
<dbReference type="InterPro" id="IPR014710">
    <property type="entry name" value="RmlC-like_jellyroll"/>
</dbReference>
<dbReference type="GO" id="GO:0035725">
    <property type="term" value="P:sodium ion transmembrane transport"/>
    <property type="evidence" value="ECO:0007669"/>
    <property type="project" value="TreeGrafter"/>
</dbReference>
<dbReference type="GO" id="GO:0005249">
    <property type="term" value="F:voltage-gated potassium channel activity"/>
    <property type="evidence" value="ECO:0007669"/>
    <property type="project" value="InterPro"/>
</dbReference>
<evidence type="ECO:0000256" key="2">
    <source>
        <dbReference type="ARBA" id="ARBA00022448"/>
    </source>
</evidence>
<feature type="transmembrane region" description="Helical" evidence="8">
    <location>
        <begin position="260"/>
        <end position="281"/>
    </location>
</feature>
<dbReference type="InterPro" id="IPR018490">
    <property type="entry name" value="cNMP-bd_dom_sf"/>
</dbReference>
<dbReference type="PANTHER" id="PTHR45689">
    <property type="entry name" value="I[[H]] CHANNEL, ISOFORM E"/>
    <property type="match status" value="1"/>
</dbReference>
<evidence type="ECO:0000256" key="1">
    <source>
        <dbReference type="ARBA" id="ARBA00004141"/>
    </source>
</evidence>
<feature type="transmembrane region" description="Helical" evidence="8">
    <location>
        <begin position="72"/>
        <end position="97"/>
    </location>
</feature>
<feature type="domain" description="Cyclic nucleotide-binding" evidence="9">
    <location>
        <begin position="395"/>
        <end position="503"/>
    </location>
</feature>
<dbReference type="AlphaFoldDB" id="A0AAU9IMT4"/>
<comment type="caution">
    <text evidence="10">The sequence shown here is derived from an EMBL/GenBank/DDBJ whole genome shotgun (WGS) entry which is preliminary data.</text>
</comment>
<sequence>MLSPGFFKKRNWSSFSLVEFSQASSKSLSYDYKAQFTIKRLTKEDYFPSSENLDEEGSKSHCIFHPESNWKFFWNLLSLFFIFYQAIEIPFLLVFTIDDLTIWNAIDNAIKVFFLTDIAINFNTGFYKGGAVITKRIEIARNYLRFWFWFDLIATIPLEDLFEAFRISNSSATHAAQIINKLLRLIRISKLKQIIIGIEDYIASHTLAILLVFLRLVVSAYMVAHWAACVWYYIASNDAETNPDTWLNNTYMEKDDLTEIYITALYWAFTTMTTVGYGDVYPITQNEIIVACAAMAVACALFGYTVGSIGALVSKSNAESDEYRDKVLAINAYMKNKEIPGDLRFRVRRYLDYIWENKKHSIMGEIEILGLLSEPLKEEVYVHTRGEILYTCQVFNTSFQKTFILQLTKILEQRTFAPNDTVFDEGEKSQTLFFIKSGTVELYHHQTQSIFQELKSGSHFGEIAFFTGFPRCCSSKCTGFVETLSLSREMMDSALDRNPDAARACDYLQTQCHQGDLTSLGIVCYLCGGLGHVSAFCKKVLLNQTDDVVKAKWLKQKSGLTTVINPFELKNNRKKRNVHHFRYRAFNAVGADRDPRTIFLDDPALSFKINRYFEREFRKEIKNRKGDKNDLRKTVTNIDEILCTSEQDEERENIINTMFVRSFEFDRSLLFGSRHSTAKSDQGEEILIKSKSNPQEPKVYLNIPSPSRFHSAKEYLNVPSPARYNSERSLLYHNKCSSEGDLLK</sequence>
<dbReference type="SUPFAM" id="SSF81324">
    <property type="entry name" value="Voltage-gated potassium channels"/>
    <property type="match status" value="1"/>
</dbReference>
<keyword evidence="6 8" id="KW-0472">Membrane</keyword>
<dbReference type="GO" id="GO:0003254">
    <property type="term" value="P:regulation of membrane depolarization"/>
    <property type="evidence" value="ECO:0007669"/>
    <property type="project" value="TreeGrafter"/>
</dbReference>
<dbReference type="Gene3D" id="1.10.287.70">
    <property type="match status" value="1"/>
</dbReference>
<dbReference type="PROSITE" id="PS50042">
    <property type="entry name" value="CNMP_BINDING_3"/>
    <property type="match status" value="1"/>
</dbReference>
<feature type="transmembrane region" description="Helical" evidence="8">
    <location>
        <begin position="109"/>
        <end position="127"/>
    </location>
</feature>
<gene>
    <name evidence="10" type="ORF">BSTOLATCC_MIC11475</name>
</gene>
<dbReference type="SUPFAM" id="SSF51206">
    <property type="entry name" value="cAMP-binding domain-like"/>
    <property type="match status" value="1"/>
</dbReference>
<proteinExistence type="predicted"/>
<evidence type="ECO:0000256" key="7">
    <source>
        <dbReference type="ARBA" id="ARBA00023303"/>
    </source>
</evidence>
<dbReference type="Gene3D" id="1.10.287.630">
    <property type="entry name" value="Helix hairpin bin"/>
    <property type="match status" value="1"/>
</dbReference>
<reference evidence="10" key="1">
    <citation type="submission" date="2021-09" db="EMBL/GenBank/DDBJ databases">
        <authorList>
            <consortium name="AG Swart"/>
            <person name="Singh M."/>
            <person name="Singh A."/>
            <person name="Seah K."/>
            <person name="Emmerich C."/>
        </authorList>
    </citation>
    <scope>NUCLEOTIDE SEQUENCE</scope>
    <source>
        <strain evidence="10">ATCC30299</strain>
    </source>
</reference>
<dbReference type="SMART" id="SM00100">
    <property type="entry name" value="cNMP"/>
    <property type="match status" value="1"/>
</dbReference>
<dbReference type="InterPro" id="IPR051413">
    <property type="entry name" value="K/Na_HCN_channel"/>
</dbReference>
<dbReference type="Gene3D" id="2.60.120.10">
    <property type="entry name" value="Jelly Rolls"/>
    <property type="match status" value="1"/>
</dbReference>
<keyword evidence="11" id="KW-1185">Reference proteome</keyword>
<accession>A0AAU9IMT4</accession>
<feature type="transmembrane region" description="Helical" evidence="8">
    <location>
        <begin position="207"/>
        <end position="234"/>
    </location>
</feature>
<protein>
    <recommendedName>
        <fullName evidence="9">Cyclic nucleotide-binding domain-containing protein</fullName>
    </recommendedName>
</protein>
<dbReference type="InterPro" id="IPR003938">
    <property type="entry name" value="K_chnl_volt-dep_EAG/ELK/ERG"/>
</dbReference>
<dbReference type="EMBL" id="CAJZBQ010000012">
    <property type="protein sequence ID" value="CAG9314472.1"/>
    <property type="molecule type" value="Genomic_DNA"/>
</dbReference>
<dbReference type="InterPro" id="IPR005821">
    <property type="entry name" value="Ion_trans_dom"/>
</dbReference>
<dbReference type="Pfam" id="PF00027">
    <property type="entry name" value="cNMP_binding"/>
    <property type="match status" value="1"/>
</dbReference>
<comment type="subcellular location">
    <subcellularLocation>
        <location evidence="1">Membrane</location>
        <topology evidence="1">Multi-pass membrane protein</topology>
    </subcellularLocation>
</comment>
<keyword evidence="7" id="KW-0407">Ion channel</keyword>
<evidence type="ECO:0000256" key="3">
    <source>
        <dbReference type="ARBA" id="ARBA00022692"/>
    </source>
</evidence>
<dbReference type="GO" id="GO:0098855">
    <property type="term" value="C:HCN channel complex"/>
    <property type="evidence" value="ECO:0007669"/>
    <property type="project" value="TreeGrafter"/>
</dbReference>
<evidence type="ECO:0000313" key="11">
    <source>
        <dbReference type="Proteomes" id="UP001162131"/>
    </source>
</evidence>
<evidence type="ECO:0000256" key="5">
    <source>
        <dbReference type="ARBA" id="ARBA00023065"/>
    </source>
</evidence>
<evidence type="ECO:0000256" key="8">
    <source>
        <dbReference type="SAM" id="Phobius"/>
    </source>
</evidence>
<organism evidence="10 11">
    <name type="scientific">Blepharisma stoltei</name>
    <dbReference type="NCBI Taxonomy" id="1481888"/>
    <lineage>
        <taxon>Eukaryota</taxon>
        <taxon>Sar</taxon>
        <taxon>Alveolata</taxon>
        <taxon>Ciliophora</taxon>
        <taxon>Postciliodesmatophora</taxon>
        <taxon>Heterotrichea</taxon>
        <taxon>Heterotrichida</taxon>
        <taxon>Blepharismidae</taxon>
        <taxon>Blepharisma</taxon>
    </lineage>
</organism>
<feature type="transmembrane region" description="Helical" evidence="8">
    <location>
        <begin position="288"/>
        <end position="313"/>
    </location>
</feature>
<name>A0AAU9IMT4_9CILI</name>
<evidence type="ECO:0000259" key="9">
    <source>
        <dbReference type="PROSITE" id="PS50042"/>
    </source>
</evidence>
<dbReference type="Pfam" id="PF00520">
    <property type="entry name" value="Ion_trans"/>
    <property type="match status" value="1"/>
</dbReference>
<evidence type="ECO:0000256" key="6">
    <source>
        <dbReference type="ARBA" id="ARBA00023136"/>
    </source>
</evidence>
<keyword evidence="4 8" id="KW-1133">Transmembrane helix</keyword>
<dbReference type="InterPro" id="IPR000595">
    <property type="entry name" value="cNMP-bd_dom"/>
</dbReference>
<dbReference type="PANTHER" id="PTHR45689:SF5">
    <property type="entry name" value="I[[H]] CHANNEL, ISOFORM E"/>
    <property type="match status" value="1"/>
</dbReference>
<evidence type="ECO:0000256" key="4">
    <source>
        <dbReference type="ARBA" id="ARBA00022989"/>
    </source>
</evidence>
<evidence type="ECO:0000313" key="10">
    <source>
        <dbReference type="EMBL" id="CAG9314472.1"/>
    </source>
</evidence>
<dbReference type="CDD" id="cd00038">
    <property type="entry name" value="CAP_ED"/>
    <property type="match status" value="1"/>
</dbReference>
<keyword evidence="5" id="KW-0406">Ion transport</keyword>
<dbReference type="Proteomes" id="UP001162131">
    <property type="component" value="Unassembled WGS sequence"/>
</dbReference>
<dbReference type="PRINTS" id="PR01463">
    <property type="entry name" value="EAGCHANLFMLY"/>
</dbReference>